<protein>
    <recommendedName>
        <fullName evidence="8">Rhodopsin domain-containing protein</fullName>
    </recommendedName>
</protein>
<keyword evidence="2 7" id="KW-0812">Transmembrane</keyword>
<evidence type="ECO:0000313" key="10">
    <source>
        <dbReference type="RefSeq" id="XP_030976110.1"/>
    </source>
</evidence>
<gene>
    <name evidence="10" type="ORF">PgNI_12411</name>
</gene>
<evidence type="ECO:0000256" key="1">
    <source>
        <dbReference type="ARBA" id="ARBA00004141"/>
    </source>
</evidence>
<evidence type="ECO:0000256" key="4">
    <source>
        <dbReference type="ARBA" id="ARBA00023136"/>
    </source>
</evidence>
<feature type="compositionally biased region" description="Low complexity" evidence="6">
    <location>
        <begin position="78"/>
        <end position="117"/>
    </location>
</feature>
<dbReference type="RefSeq" id="XP_030976110.1">
    <property type="nucleotide sequence ID" value="XM_031132360.1"/>
</dbReference>
<reference evidence="10" key="3">
    <citation type="submission" date="2025-08" db="UniProtKB">
        <authorList>
            <consortium name="RefSeq"/>
        </authorList>
    </citation>
    <scope>IDENTIFICATION</scope>
    <source>
        <strain evidence="10">NI907</strain>
    </source>
</reference>
<sequence>MPLKERQTADLAVGKKSHITSEPGDASKKASQGMVADLFQRPAQNKLGNRARQPNVLVRPRRGSNFRDSPEEYSHSRQPQQQKQQQQNYSHSRGLSSSGDSAASSSRRGSASTSAQSLRRGSSHTDLESQRAEPTKGKRPELLSSASFESDPTSTTLSACGKSPFSASASLLLDDDSRGETESLTFQEALESLSASSTNFQDEAKDPVITQISTTTSRGASGPGTRRHSRSRVSDSFKPFGQSGRGWLWPLSKKPKPQDLTFAQCVQVTQEITIEIQTDPDYRPPKSAQAGGQDGTQVPRNPNEYPDFRTHHELFGGGPPSPTQPVEEARDKSRSERRGPALLVIELTILPIALVTLLLRLYVRVRIVKSYGWDDWFMVAAAACGLGVTLCTIIATQVFNWNAHIWDLTSEQMVEGRKVSLASQTLFTAATSLAKASILLSYLRIAPQDSWFRRLTFSALALVSTIGFAAIILFWTQCMPISSYWLLQDPSQAANCEVDEGLLGFTQALCNVCTDLIVYVLPIPTLAALSLPLGQRIATIALFSLGLIVVVAGCMRAYWISYVVVVDLPDFTWEGYHLWIWTAVECQLSVICGCVPVLKPLFFMILGREVGFELRREDIDDDIADFDFCDIATTRDSKAYTMYARSVHSSHTNASTIEAPPAARNTNRFSFVWASSDGLARTNVVVETSDVSAAATAANDP</sequence>
<reference evidence="10" key="1">
    <citation type="journal article" date="2019" name="Mol. Biol. Evol.">
        <title>Blast fungal genomes show frequent chromosomal changes, gene gains and losses, and effector gene turnover.</title>
        <authorList>
            <person name="Gomez Luciano L.B."/>
            <person name="Jason Tsai I."/>
            <person name="Chuma I."/>
            <person name="Tosa Y."/>
            <person name="Chen Y.H."/>
            <person name="Li J.Y."/>
            <person name="Li M.Y."/>
            <person name="Jade Lu M.Y."/>
            <person name="Nakayashiki H."/>
            <person name="Li W.H."/>
        </authorList>
    </citation>
    <scope>NUCLEOTIDE SEQUENCE</scope>
    <source>
        <strain evidence="10">NI907</strain>
    </source>
</reference>
<dbReference type="InterPro" id="IPR049326">
    <property type="entry name" value="Rhodopsin_dom_fungi"/>
</dbReference>
<feature type="transmembrane region" description="Helical" evidence="7">
    <location>
        <begin position="419"/>
        <end position="443"/>
    </location>
</feature>
<keyword evidence="4 7" id="KW-0472">Membrane</keyword>
<feature type="compositionally biased region" description="Polar residues" evidence="6">
    <location>
        <begin position="144"/>
        <end position="158"/>
    </location>
</feature>
<feature type="transmembrane region" description="Helical" evidence="7">
    <location>
        <begin position="540"/>
        <end position="559"/>
    </location>
</feature>
<feature type="domain" description="Rhodopsin" evidence="8">
    <location>
        <begin position="359"/>
        <end position="602"/>
    </location>
</feature>
<feature type="transmembrane region" description="Helical" evidence="7">
    <location>
        <begin position="455"/>
        <end position="476"/>
    </location>
</feature>
<dbReference type="Pfam" id="PF20684">
    <property type="entry name" value="Fung_rhodopsin"/>
    <property type="match status" value="1"/>
</dbReference>
<organism evidence="9 10">
    <name type="scientific">Pyricularia grisea</name>
    <name type="common">Crabgrass-specific blast fungus</name>
    <name type="synonym">Magnaporthe grisea</name>
    <dbReference type="NCBI Taxonomy" id="148305"/>
    <lineage>
        <taxon>Eukaryota</taxon>
        <taxon>Fungi</taxon>
        <taxon>Dikarya</taxon>
        <taxon>Ascomycota</taxon>
        <taxon>Pezizomycotina</taxon>
        <taxon>Sordariomycetes</taxon>
        <taxon>Sordariomycetidae</taxon>
        <taxon>Magnaporthales</taxon>
        <taxon>Pyriculariaceae</taxon>
        <taxon>Pyricularia</taxon>
    </lineage>
</organism>
<feature type="region of interest" description="Disordered" evidence="6">
    <location>
        <begin position="197"/>
        <end position="239"/>
    </location>
</feature>
<comment type="similarity">
    <text evidence="5">Belongs to the SAT4 family.</text>
</comment>
<keyword evidence="9" id="KW-1185">Reference proteome</keyword>
<feature type="transmembrane region" description="Helical" evidence="7">
    <location>
        <begin position="341"/>
        <end position="363"/>
    </location>
</feature>
<name>A0A6P8AMI1_PYRGI</name>
<evidence type="ECO:0000256" key="3">
    <source>
        <dbReference type="ARBA" id="ARBA00022989"/>
    </source>
</evidence>
<evidence type="ECO:0000256" key="2">
    <source>
        <dbReference type="ARBA" id="ARBA00022692"/>
    </source>
</evidence>
<feature type="compositionally biased region" description="Basic and acidic residues" evidence="6">
    <location>
        <begin position="123"/>
        <end position="141"/>
    </location>
</feature>
<dbReference type="PANTHER" id="PTHR33048">
    <property type="entry name" value="PTH11-LIKE INTEGRAL MEMBRANE PROTEIN (AFU_ORTHOLOGUE AFUA_5G11245)"/>
    <property type="match status" value="1"/>
</dbReference>
<feature type="transmembrane region" description="Helical" evidence="7">
    <location>
        <begin position="516"/>
        <end position="533"/>
    </location>
</feature>
<evidence type="ECO:0000256" key="7">
    <source>
        <dbReference type="SAM" id="Phobius"/>
    </source>
</evidence>
<feature type="transmembrane region" description="Helical" evidence="7">
    <location>
        <begin position="579"/>
        <end position="606"/>
    </location>
</feature>
<dbReference type="AlphaFoldDB" id="A0A6P8AMI1"/>
<feature type="compositionally biased region" description="Polar residues" evidence="6">
    <location>
        <begin position="210"/>
        <end position="219"/>
    </location>
</feature>
<evidence type="ECO:0000256" key="5">
    <source>
        <dbReference type="ARBA" id="ARBA00038359"/>
    </source>
</evidence>
<feature type="region of interest" description="Disordered" evidence="6">
    <location>
        <begin position="276"/>
        <end position="334"/>
    </location>
</feature>
<dbReference type="KEGG" id="pgri:PgNI_12411"/>
<feature type="transmembrane region" description="Helical" evidence="7">
    <location>
        <begin position="375"/>
        <end position="399"/>
    </location>
</feature>
<evidence type="ECO:0000256" key="6">
    <source>
        <dbReference type="SAM" id="MobiDB-lite"/>
    </source>
</evidence>
<keyword evidence="3 7" id="KW-1133">Transmembrane helix</keyword>
<dbReference type="GeneID" id="41967264"/>
<evidence type="ECO:0000313" key="9">
    <source>
        <dbReference type="Proteomes" id="UP000515153"/>
    </source>
</evidence>
<dbReference type="Proteomes" id="UP000515153">
    <property type="component" value="Unplaced"/>
</dbReference>
<dbReference type="InterPro" id="IPR052337">
    <property type="entry name" value="SAT4-like"/>
</dbReference>
<accession>A0A6P8AMI1</accession>
<reference evidence="10" key="2">
    <citation type="submission" date="2019-10" db="EMBL/GenBank/DDBJ databases">
        <authorList>
            <consortium name="NCBI Genome Project"/>
        </authorList>
    </citation>
    <scope>NUCLEOTIDE SEQUENCE</scope>
    <source>
        <strain evidence="10">NI907</strain>
    </source>
</reference>
<dbReference type="GO" id="GO:0016020">
    <property type="term" value="C:membrane"/>
    <property type="evidence" value="ECO:0007669"/>
    <property type="project" value="UniProtKB-SubCell"/>
</dbReference>
<feature type="region of interest" description="Disordered" evidence="6">
    <location>
        <begin position="1"/>
        <end position="163"/>
    </location>
</feature>
<evidence type="ECO:0000259" key="8">
    <source>
        <dbReference type="Pfam" id="PF20684"/>
    </source>
</evidence>
<dbReference type="PANTHER" id="PTHR33048:SF129">
    <property type="entry name" value="INTEGRAL MEMBRANE PROTEIN-RELATED"/>
    <property type="match status" value="1"/>
</dbReference>
<proteinExistence type="inferred from homology"/>
<comment type="subcellular location">
    <subcellularLocation>
        <location evidence="1">Membrane</location>
        <topology evidence="1">Multi-pass membrane protein</topology>
    </subcellularLocation>
</comment>